<protein>
    <submittedName>
        <fullName evidence="2">DUF5379 domain-containing protein</fullName>
    </submittedName>
</protein>
<organism evidence="2 3">
    <name type="scientific">Methanobacterium spitsbergense</name>
    <dbReference type="NCBI Taxonomy" id="2874285"/>
    <lineage>
        <taxon>Archaea</taxon>
        <taxon>Methanobacteriati</taxon>
        <taxon>Methanobacteriota</taxon>
        <taxon>Methanomada group</taxon>
        <taxon>Methanobacteria</taxon>
        <taxon>Methanobacteriales</taxon>
        <taxon>Methanobacteriaceae</taxon>
        <taxon>Methanobacterium</taxon>
    </lineage>
</organism>
<dbReference type="EMBL" id="JAIOUQ010000009">
    <property type="protein sequence ID" value="MBZ2166184.1"/>
    <property type="molecule type" value="Genomic_DNA"/>
</dbReference>
<feature type="transmembrane region" description="Helical" evidence="1">
    <location>
        <begin position="37"/>
        <end position="58"/>
    </location>
</feature>
<comment type="caution">
    <text evidence="2">The sequence shown here is derived from an EMBL/GenBank/DDBJ whole genome shotgun (WGS) entry which is preliminary data.</text>
</comment>
<dbReference type="AlphaFoldDB" id="A0A8T5UR73"/>
<proteinExistence type="predicted"/>
<dbReference type="InterPro" id="IPR043941">
    <property type="entry name" value="EMC6-arch"/>
</dbReference>
<sequence>MDVDAKVTIIHVIGGIIAAFLSFALTTGLISGINNEAIAILIALVILYISGQVSERIFGKEAVGGFKGWLWSGIVPFLFIWIVLWILLFNINPVPPITGI</sequence>
<dbReference type="Pfam" id="PF19094">
    <property type="entry name" value="EMC6_arch"/>
    <property type="match status" value="1"/>
</dbReference>
<dbReference type="Proteomes" id="UP000825933">
    <property type="component" value="Unassembled WGS sequence"/>
</dbReference>
<accession>A0A8T5UR73</accession>
<evidence type="ECO:0000313" key="2">
    <source>
        <dbReference type="EMBL" id="MBZ2166184.1"/>
    </source>
</evidence>
<feature type="transmembrane region" description="Helical" evidence="1">
    <location>
        <begin position="70"/>
        <end position="91"/>
    </location>
</feature>
<keyword evidence="1" id="KW-0472">Membrane</keyword>
<evidence type="ECO:0000256" key="1">
    <source>
        <dbReference type="SAM" id="Phobius"/>
    </source>
</evidence>
<reference evidence="3" key="1">
    <citation type="journal article" date="2022" name="Microbiol. Resour. Announc.">
        <title>Draft Genome Sequence of a Methanogenic Archaeon from West Spitsbergen Permafrost.</title>
        <authorList>
            <person name="Trubitsyn V."/>
            <person name="Rivkina E."/>
            <person name="Shcherbakova V."/>
        </authorList>
    </citation>
    <scope>NUCLEOTIDE SEQUENCE [LARGE SCALE GENOMIC DNA]</scope>
    <source>
        <strain evidence="3">VT</strain>
    </source>
</reference>
<dbReference type="RefSeq" id="WP_223791746.1">
    <property type="nucleotide sequence ID" value="NZ_JAIOUQ010000009.1"/>
</dbReference>
<keyword evidence="3" id="KW-1185">Reference proteome</keyword>
<feature type="transmembrane region" description="Helical" evidence="1">
    <location>
        <begin position="7"/>
        <end position="31"/>
    </location>
</feature>
<evidence type="ECO:0000313" key="3">
    <source>
        <dbReference type="Proteomes" id="UP000825933"/>
    </source>
</evidence>
<gene>
    <name evidence="2" type="ORF">K8N75_09050</name>
</gene>
<name>A0A8T5UR73_9EURY</name>
<keyword evidence="1" id="KW-0812">Transmembrane</keyword>
<keyword evidence="1" id="KW-1133">Transmembrane helix</keyword>